<evidence type="ECO:0000256" key="6">
    <source>
        <dbReference type="SAM" id="MobiDB-lite"/>
    </source>
</evidence>
<protein>
    <recommendedName>
        <fullName evidence="5">UPF0182 protein EBM89_06245</fullName>
    </recommendedName>
</protein>
<evidence type="ECO:0000256" key="4">
    <source>
        <dbReference type="ARBA" id="ARBA00023136"/>
    </source>
</evidence>
<keyword evidence="4 5" id="KW-0472">Membrane</keyword>
<dbReference type="HAMAP" id="MF_01600">
    <property type="entry name" value="UPF0182"/>
    <property type="match status" value="1"/>
</dbReference>
<dbReference type="PANTHER" id="PTHR39344:SF1">
    <property type="entry name" value="UPF0182 PROTEIN SLL1060"/>
    <property type="match status" value="1"/>
</dbReference>
<feature type="region of interest" description="Disordered" evidence="6">
    <location>
        <begin position="902"/>
        <end position="954"/>
    </location>
</feature>
<evidence type="ECO:0000256" key="5">
    <source>
        <dbReference type="HAMAP-Rule" id="MF_01600"/>
    </source>
</evidence>
<dbReference type="RefSeq" id="WP_122148592.1">
    <property type="nucleotide sequence ID" value="NZ_RFFI01000024.1"/>
</dbReference>
<evidence type="ECO:0000256" key="1">
    <source>
        <dbReference type="ARBA" id="ARBA00022475"/>
    </source>
</evidence>
<dbReference type="Proteomes" id="UP000269289">
    <property type="component" value="Unassembled WGS sequence"/>
</dbReference>
<evidence type="ECO:0000256" key="2">
    <source>
        <dbReference type="ARBA" id="ARBA00022692"/>
    </source>
</evidence>
<feature type="compositionally biased region" description="Low complexity" evidence="6">
    <location>
        <begin position="939"/>
        <end position="952"/>
    </location>
</feature>
<sequence length="1009" mass="108309">MTFANPSARQPRGPRPPRPPRGAAPRRRPSPIAITLVVLAVVVLAVLLAAQLWTEVMWFDQLGFSGVIWTQWLTRAALFVAAFLVMAGAVFASLAIGYRTRPVYAPSNQEQASLDAYREAVEPLRRVVLVAGPAVLGLFAGIAASQQWSTVQLWLNATEVGRTDPQWGLDIGFYMFQLPGMRFVVSFLMAVVVLSGIAAVATHYLYGGFRIGGSSSTPRMTTAARVHLSVVGAVLMVLIAANYFLDRYSILTQEGDRFAGASYTDVNAVIPSKSILAVIALLVAVMFVVTAVRGSWRIPAIGVGLMVVGAVVIGGVYPAVVQRFQVNPNQQDAEAEFIQKNIDATLAAYDLEDIQISPYAANVTAEPGALRADAETTASIRLLDPQEVSNSFRQLEQVRGFYSFPDTLSVDRYEIDGESRDTVIAVRELDLEGLDGQRRNWTNDTTVYTHGFGVVAAYGNSTTSTGAPEFWQSGIPSTGEMGEYEPRIYFGQSSPRYSIVGNPGEQQWELDYPDDESGGAVNTTFPTDEVSAGPEIGGFLNKLLYAIKFGSEQILFSERVTDQSQILYDRDPSERVQKVAPYLTLDGRVYPAVVDGRVKWIVDGYTTSDQYPYSAAQSLEDATTDSLTLTSNTIEAQQPQKVNYIRNSVKATVDAYDGSVTLYAWDAEDPVLQAWSNVFDTSLQPVSEISAELMSHIRYPEDLFKVQRTLLGTYHVTEPAQFFSGNDAWRTPNDPTAGGDTSVAQPPYYLTLKMPSQDEASFSLMSSYVPAGGNARDVLTGYIAVDAEAGSTAGEPAEGYGKIRLLELPRDSTVPGPNQMNNNFTSNPDVSNELNILARGESQVIRGNLLTLPVGGGLLYVQPVYVQAASGTQFPLLQRVLVAFGDEIGFASTLDEALDQVFGGDSGTSAGDAGNEIETPAPDPGDGTGDGTEEPTPAPTDGATTPPATGDAQQRLTTALDAANQAIQDGQAALADGDFAAYGRAQSALEDALAEAVAADQELNGTAGD</sequence>
<dbReference type="GO" id="GO:0005886">
    <property type="term" value="C:plasma membrane"/>
    <property type="evidence" value="ECO:0007669"/>
    <property type="project" value="UniProtKB-SubCell"/>
</dbReference>
<feature type="transmembrane region" description="Helical" evidence="5">
    <location>
        <begin position="31"/>
        <end position="53"/>
    </location>
</feature>
<feature type="compositionally biased region" description="Pro residues" evidence="6">
    <location>
        <begin position="13"/>
        <end position="22"/>
    </location>
</feature>
<dbReference type="Pfam" id="PF03699">
    <property type="entry name" value="UPF0182"/>
    <property type="match status" value="1"/>
</dbReference>
<feature type="compositionally biased region" description="Low complexity" evidence="6">
    <location>
        <begin position="907"/>
        <end position="920"/>
    </location>
</feature>
<gene>
    <name evidence="7" type="ORF">EBM89_06245</name>
</gene>
<accession>A0A3M2JLD8</accession>
<feature type="transmembrane region" description="Helical" evidence="5">
    <location>
        <begin position="183"/>
        <end position="206"/>
    </location>
</feature>
<feature type="transmembrane region" description="Helical" evidence="5">
    <location>
        <begin position="274"/>
        <end position="292"/>
    </location>
</feature>
<keyword evidence="3 5" id="KW-1133">Transmembrane helix</keyword>
<organism evidence="7 8">
    <name type="scientific">Cellulomonas triticagri</name>
    <dbReference type="NCBI Taxonomy" id="2483352"/>
    <lineage>
        <taxon>Bacteria</taxon>
        <taxon>Bacillati</taxon>
        <taxon>Actinomycetota</taxon>
        <taxon>Actinomycetes</taxon>
        <taxon>Micrococcales</taxon>
        <taxon>Cellulomonadaceae</taxon>
        <taxon>Cellulomonas</taxon>
    </lineage>
</organism>
<keyword evidence="1 5" id="KW-1003">Cell membrane</keyword>
<comment type="subcellular location">
    <subcellularLocation>
        <location evidence="5">Cell membrane</location>
        <topology evidence="5">Multi-pass membrane protein</topology>
    </subcellularLocation>
</comment>
<evidence type="ECO:0000313" key="7">
    <source>
        <dbReference type="EMBL" id="RMI13001.1"/>
    </source>
</evidence>
<dbReference type="EMBL" id="RFFI01000024">
    <property type="protein sequence ID" value="RMI13001.1"/>
    <property type="molecule type" value="Genomic_DNA"/>
</dbReference>
<evidence type="ECO:0000313" key="8">
    <source>
        <dbReference type="Proteomes" id="UP000269289"/>
    </source>
</evidence>
<feature type="compositionally biased region" description="Low complexity" evidence="6">
    <location>
        <begin position="1"/>
        <end position="11"/>
    </location>
</feature>
<comment type="similarity">
    <text evidence="5">Belongs to the UPF0182 family.</text>
</comment>
<dbReference type="AlphaFoldDB" id="A0A3M2JLD8"/>
<evidence type="ECO:0000256" key="3">
    <source>
        <dbReference type="ARBA" id="ARBA00022989"/>
    </source>
</evidence>
<reference evidence="7 8" key="1">
    <citation type="submission" date="2018-10" db="EMBL/GenBank/DDBJ databases">
        <title>Isolation, diversity and antifungal activity of actinobacteria from wheat.</title>
        <authorList>
            <person name="Han C."/>
        </authorList>
    </citation>
    <scope>NUCLEOTIDE SEQUENCE [LARGE SCALE GENOMIC DNA]</scope>
    <source>
        <strain evidence="7 8">NEAU-YY56</strain>
    </source>
</reference>
<dbReference type="PANTHER" id="PTHR39344">
    <property type="entry name" value="UPF0182 PROTEIN SLL1060"/>
    <property type="match status" value="1"/>
</dbReference>
<feature type="transmembrane region" description="Helical" evidence="5">
    <location>
        <begin position="226"/>
        <end position="245"/>
    </location>
</feature>
<comment type="caution">
    <text evidence="7">The sequence shown here is derived from an EMBL/GenBank/DDBJ whole genome shotgun (WGS) entry which is preliminary data.</text>
</comment>
<proteinExistence type="inferred from homology"/>
<name>A0A3M2JLD8_9CELL</name>
<feature type="transmembrane region" description="Helical" evidence="5">
    <location>
        <begin position="127"/>
        <end position="145"/>
    </location>
</feature>
<keyword evidence="2 5" id="KW-0812">Transmembrane</keyword>
<feature type="transmembrane region" description="Helical" evidence="5">
    <location>
        <begin position="299"/>
        <end position="320"/>
    </location>
</feature>
<dbReference type="InterPro" id="IPR005372">
    <property type="entry name" value="UPF0182"/>
</dbReference>
<keyword evidence="8" id="KW-1185">Reference proteome</keyword>
<feature type="transmembrane region" description="Helical" evidence="5">
    <location>
        <begin position="73"/>
        <end position="98"/>
    </location>
</feature>
<dbReference type="OrthoDB" id="9763654at2"/>
<dbReference type="GO" id="GO:0005576">
    <property type="term" value="C:extracellular region"/>
    <property type="evidence" value="ECO:0007669"/>
    <property type="project" value="TreeGrafter"/>
</dbReference>
<feature type="region of interest" description="Disordered" evidence="6">
    <location>
        <begin position="1"/>
        <end position="27"/>
    </location>
</feature>